<organism evidence="1 2">
    <name type="scientific">Paramuricea clavata</name>
    <name type="common">Red gorgonian</name>
    <name type="synonym">Violescent sea-whip</name>
    <dbReference type="NCBI Taxonomy" id="317549"/>
    <lineage>
        <taxon>Eukaryota</taxon>
        <taxon>Metazoa</taxon>
        <taxon>Cnidaria</taxon>
        <taxon>Anthozoa</taxon>
        <taxon>Octocorallia</taxon>
        <taxon>Malacalcyonacea</taxon>
        <taxon>Plexauridae</taxon>
        <taxon>Paramuricea</taxon>
    </lineage>
</organism>
<protein>
    <submittedName>
        <fullName evidence="1">Uncharacterized protein</fullName>
    </submittedName>
</protein>
<reference evidence="1" key="1">
    <citation type="submission" date="2020-04" db="EMBL/GenBank/DDBJ databases">
        <authorList>
            <person name="Alioto T."/>
            <person name="Alioto T."/>
            <person name="Gomez Garrido J."/>
        </authorList>
    </citation>
    <scope>NUCLEOTIDE SEQUENCE</scope>
    <source>
        <strain evidence="1">A484AB</strain>
    </source>
</reference>
<dbReference type="Gene3D" id="2.160.20.10">
    <property type="entry name" value="Single-stranded right-handed beta-helix, Pectin lyase-like"/>
    <property type="match status" value="1"/>
</dbReference>
<sequence>MAVRMFQLITSVLCIAIFATSILALKKNKAVPSNISPTVDCAIKELAWNYSKKLLPGRGNLLSVFDALQLETNCNITRPELNVKTRRSTPFIHRSSHVVFVHPSKGFDENDGREITPVASLVAARNLCRKRSETTERCTIFLLEGAHQLKETLHFGPEDSGTSFVGDVHAIISGGKIIKPEWKLYEKTTQSASGQNAIFYDNLKPGESSKYVKFMGKINSSVTCLAGCNEDEKCTAYVFLNTDTFKSMCYFRYDGLWNPEPQNNCVSGKKITIYMTDLKDSNIKPFNSLFIHGRRAVRARFPNGNPETTGIHTTPTGYVSSAIKWLPAKPSPPAVEIQIKNPYRAHNQFPIFQLGLDGSVYQFDPAESYWATKAPYGGVTYKVPSGLVYNKSLEISGSTWKKPETGIVHAYMRYHWGGWQFVVDGRNTTSNTLTWSKGGFQEARGDIGGAEWYVENIFEELDVAGEWYFDDETYQLYYFPNGTLPEEITISQHESLISIKGSLSNPVENISFSHITFAETSSTFLESYEVPSGGDWSIHRNGALFIEGAKNVVVDNCLFINIGGNALFLSNYIRNAVVSNNEFLWIGDTAIAAIGSSKLIDGTDGNQPRGTKILNNLVHEVGLFGKQTAAYIQSLACQTLLNGNVFFNGPRAGINFNDGFGGGNNVTRNLLFNFVRETKDHGPFNSWDRQLYLTKVRDGETSSLVPKENYMTYNFIISNYHSYWPIDHDDGTGYFTDQYNYLVYGGFKNYLGHSKTSQYNVYIYPDANQPYAPPFCACSTGTRIGPLASGWGDRYTDNTCIIREIEVYQFLSCKLQNITQLIPFTARNKFYTPNAGIIFKCDNYTWTLKEYQEIGFDVGSTVSNLVGTKEIIQWGKDLLHL</sequence>
<dbReference type="OrthoDB" id="5949092at2759"/>
<keyword evidence="2" id="KW-1185">Reference proteome</keyword>
<evidence type="ECO:0000313" key="1">
    <source>
        <dbReference type="EMBL" id="CAB3980842.1"/>
    </source>
</evidence>
<dbReference type="Proteomes" id="UP001152795">
    <property type="component" value="Unassembled WGS sequence"/>
</dbReference>
<evidence type="ECO:0000313" key="2">
    <source>
        <dbReference type="Proteomes" id="UP001152795"/>
    </source>
</evidence>
<dbReference type="AlphaFoldDB" id="A0A7D9DAX3"/>
<accession>A0A7D9DAX3</accession>
<dbReference type="SUPFAM" id="SSF51126">
    <property type="entry name" value="Pectin lyase-like"/>
    <property type="match status" value="1"/>
</dbReference>
<gene>
    <name evidence="1" type="ORF">PACLA_8A058087</name>
</gene>
<proteinExistence type="predicted"/>
<name>A0A7D9DAX3_PARCT</name>
<comment type="caution">
    <text evidence="1">The sequence shown here is derived from an EMBL/GenBank/DDBJ whole genome shotgun (WGS) entry which is preliminary data.</text>
</comment>
<dbReference type="PANTHER" id="PTHR36453:SF1">
    <property type="entry name" value="RIGHT HANDED BETA HELIX DOMAIN-CONTAINING PROTEIN"/>
    <property type="match status" value="1"/>
</dbReference>
<dbReference type="EMBL" id="CACRXK020000329">
    <property type="protein sequence ID" value="CAB3980842.1"/>
    <property type="molecule type" value="Genomic_DNA"/>
</dbReference>
<dbReference type="InterPro" id="IPR011050">
    <property type="entry name" value="Pectin_lyase_fold/virulence"/>
</dbReference>
<dbReference type="PANTHER" id="PTHR36453">
    <property type="entry name" value="SECRETED PROTEIN-RELATED"/>
    <property type="match status" value="1"/>
</dbReference>
<dbReference type="InterPro" id="IPR012334">
    <property type="entry name" value="Pectin_lyas_fold"/>
</dbReference>